<gene>
    <name evidence="1" type="ORF">N47_A07520</name>
    <name evidence="3" type="ORF">N47_B19810</name>
    <name evidence="4" type="ORF">N47_D30690</name>
    <name evidence="5" type="ORF">N47_E46860</name>
    <name evidence="2" type="ORF">N47_I06970</name>
</gene>
<reference evidence="1" key="1">
    <citation type="journal article" date="2011" name="Environ. Microbiol.">
        <title>Genomic insights into the metabolic potential of the polycyclic aromatic hydrocarbon degrading sulfate-reducing Deltaproteobacterium N47.</title>
        <authorList>
            <person name="Bergmann F."/>
            <person name="Selesi D."/>
            <person name="Weinmaier T."/>
            <person name="Tischler P."/>
            <person name="Rattei T."/>
            <person name="Meckenstock R.U."/>
        </authorList>
    </citation>
    <scope>NUCLEOTIDE SEQUENCE</scope>
</reference>
<dbReference type="EMBL" id="FR695877">
    <property type="protein sequence ID" value="CBX31174.1"/>
    <property type="molecule type" value="Genomic_DNA"/>
</dbReference>
<dbReference type="EMBL" id="FR695874">
    <property type="protein sequence ID" value="CBX30260.1"/>
    <property type="molecule type" value="Genomic_DNA"/>
</dbReference>
<protein>
    <submittedName>
        <fullName evidence="1">Uncharacterized protein</fullName>
    </submittedName>
</protein>
<organism evidence="1">
    <name type="scientific">uncultured Desulfobacterium sp</name>
    <dbReference type="NCBI Taxonomy" id="201089"/>
    <lineage>
        <taxon>Bacteria</taxon>
        <taxon>Pseudomonadati</taxon>
        <taxon>Thermodesulfobacteriota</taxon>
        <taxon>Desulfobacteria</taxon>
        <taxon>Desulfobacterales</taxon>
        <taxon>Desulfobacteriaceae</taxon>
        <taxon>Desulfobacterium</taxon>
        <taxon>environmental samples</taxon>
    </lineage>
</organism>
<evidence type="ECO:0000313" key="4">
    <source>
        <dbReference type="EMBL" id="CBX30260.1"/>
    </source>
</evidence>
<evidence type="ECO:0000313" key="2">
    <source>
        <dbReference type="EMBL" id="CBX27277.1"/>
    </source>
</evidence>
<dbReference type="EMBL" id="FR695870">
    <property type="protein sequence ID" value="CBX28835.1"/>
    <property type="molecule type" value="Genomic_DNA"/>
</dbReference>
<evidence type="ECO:0000313" key="3">
    <source>
        <dbReference type="EMBL" id="CBX28835.1"/>
    </source>
</evidence>
<dbReference type="AlphaFoldDB" id="E1Y829"/>
<name>E1Y829_9BACT</name>
<sequence length="37" mass="4311">MIFIGNPTFSRFLKAGFPIKAFGYYKSIMYDERLSNS</sequence>
<evidence type="ECO:0000313" key="5">
    <source>
        <dbReference type="EMBL" id="CBX31174.1"/>
    </source>
</evidence>
<proteinExistence type="predicted"/>
<accession>E1Y829</accession>
<dbReference type="EMBL" id="FR695864">
    <property type="protein sequence ID" value="CBX26723.1"/>
    <property type="molecule type" value="Genomic_DNA"/>
</dbReference>
<evidence type="ECO:0000313" key="1">
    <source>
        <dbReference type="EMBL" id="CBX26723.1"/>
    </source>
</evidence>
<dbReference type="EMBL" id="FR695865">
    <property type="protein sequence ID" value="CBX27277.1"/>
    <property type="molecule type" value="Genomic_DNA"/>
</dbReference>